<reference evidence="3 4" key="1">
    <citation type="submission" date="2012-06" db="EMBL/GenBank/DDBJ databases">
        <title>The complete chromosome of genome of Turneriella parva DSM 21527.</title>
        <authorList>
            <consortium name="US DOE Joint Genome Institute (JGI-PGF)"/>
            <person name="Lucas S."/>
            <person name="Han J."/>
            <person name="Lapidus A."/>
            <person name="Bruce D."/>
            <person name="Goodwin L."/>
            <person name="Pitluck S."/>
            <person name="Peters L."/>
            <person name="Kyrpides N."/>
            <person name="Mavromatis K."/>
            <person name="Ivanova N."/>
            <person name="Mikhailova N."/>
            <person name="Chertkov O."/>
            <person name="Detter J.C."/>
            <person name="Tapia R."/>
            <person name="Han C."/>
            <person name="Land M."/>
            <person name="Hauser L."/>
            <person name="Markowitz V."/>
            <person name="Cheng J.-F."/>
            <person name="Hugenholtz P."/>
            <person name="Woyke T."/>
            <person name="Wu D."/>
            <person name="Gronow S."/>
            <person name="Wellnitz S."/>
            <person name="Brambilla E."/>
            <person name="Klenk H.-P."/>
            <person name="Eisen J.A."/>
        </authorList>
    </citation>
    <scope>NUCLEOTIDE SEQUENCE [LARGE SCALE GENOMIC DNA]</scope>
    <source>
        <strain evidence="4">ATCC BAA-1111 / DSM 21527 / NCTC 11395 / H</strain>
    </source>
</reference>
<dbReference type="RefSeq" id="WP_014802995.1">
    <property type="nucleotide sequence ID" value="NC_018020.1"/>
</dbReference>
<feature type="domain" description="PEGA" evidence="2">
    <location>
        <begin position="280"/>
        <end position="335"/>
    </location>
</feature>
<accession>I4B5C9</accession>
<evidence type="ECO:0000259" key="2">
    <source>
        <dbReference type="Pfam" id="PF08308"/>
    </source>
</evidence>
<proteinExistence type="predicted"/>
<evidence type="ECO:0000313" key="4">
    <source>
        <dbReference type="Proteomes" id="UP000006048"/>
    </source>
</evidence>
<dbReference type="PANTHER" id="PTHR36194">
    <property type="entry name" value="S-LAYER-LIKE PROTEIN"/>
    <property type="match status" value="1"/>
</dbReference>
<dbReference type="AlphaFoldDB" id="I4B5C9"/>
<dbReference type="EMBL" id="CP002959">
    <property type="protein sequence ID" value="AFM12486.1"/>
    <property type="molecule type" value="Genomic_DNA"/>
</dbReference>
<dbReference type="STRING" id="869212.Turpa_1839"/>
<dbReference type="OrthoDB" id="340167at2"/>
<dbReference type="PANTHER" id="PTHR36194:SF1">
    <property type="entry name" value="S-LAYER-LIKE PROTEIN"/>
    <property type="match status" value="1"/>
</dbReference>
<name>I4B5C9_TURPD</name>
<keyword evidence="4" id="KW-1185">Reference proteome</keyword>
<feature type="transmembrane region" description="Helical" evidence="1">
    <location>
        <begin position="361"/>
        <end position="382"/>
    </location>
</feature>
<organism evidence="3 4">
    <name type="scientific">Turneriella parva (strain ATCC BAA-1111 / DSM 21527 / NCTC 11395 / H)</name>
    <name type="common">Leptospira parva</name>
    <dbReference type="NCBI Taxonomy" id="869212"/>
    <lineage>
        <taxon>Bacteria</taxon>
        <taxon>Pseudomonadati</taxon>
        <taxon>Spirochaetota</taxon>
        <taxon>Spirochaetia</taxon>
        <taxon>Leptospirales</taxon>
        <taxon>Leptospiraceae</taxon>
        <taxon>Turneriella</taxon>
    </lineage>
</organism>
<protein>
    <submittedName>
        <fullName evidence="3">PEGA domain protein</fullName>
    </submittedName>
</protein>
<dbReference type="Pfam" id="PF08308">
    <property type="entry name" value="PEGA"/>
    <property type="match status" value="2"/>
</dbReference>
<keyword evidence="1" id="KW-0812">Transmembrane</keyword>
<dbReference type="Proteomes" id="UP000006048">
    <property type="component" value="Chromosome"/>
</dbReference>
<evidence type="ECO:0000313" key="3">
    <source>
        <dbReference type="EMBL" id="AFM12486.1"/>
    </source>
</evidence>
<keyword evidence="1" id="KW-0472">Membrane</keyword>
<feature type="transmembrane region" description="Helical" evidence="1">
    <location>
        <begin position="423"/>
        <end position="443"/>
    </location>
</feature>
<evidence type="ECO:0000256" key="1">
    <source>
        <dbReference type="SAM" id="Phobius"/>
    </source>
</evidence>
<dbReference type="InterPro" id="IPR013229">
    <property type="entry name" value="PEGA"/>
</dbReference>
<dbReference type="HOGENOM" id="CLU_564910_0_0_12"/>
<gene>
    <name evidence="3" type="ordered locus">Turpa_1839</name>
</gene>
<sequence length="483" mass="53638">MNFASRLLFQQPVRIICAILAVSATYANQTANKYDGRVTWSDAYVLELVRPVSESTETKAYLAGVVQNLIADELSLQRSAVTRGKLSPLSIEYSLQQTHEELPADERRALLERHPKPEVLPLKIVRVPAAPGASEDCAKRKDDRYTLATRIRAVGTKVTLHVALCQGAEILHAQSTTVDEQELVSGVTKLVNPIRAKLTGDNYASLKIESTPVRASVYLDDQFLGKTPLNYSYLIPGKYRLVLKLDGYESQAVPIEPQSGAVFTRSFSLSPGKTGGRLELITDPPDARIYLDADYKGKTPKTLENITLGTYRVHLLLPEKGEAYKTVTLTEATPYLKISESLTEFIDQRQSGLLGLSYKTWYYMSLTTSALFFGSGIAFYVWRDEAQEQIFGRLSGKSVSQYTTEDNIFLAEQNAAYESRGTYATAFTVTAGFFAALSIYFYVQHLLSADDGIVMKQKPKTEDYEIRIGAMPGNQGVSAHFHF</sequence>
<dbReference type="KEGG" id="tpx:Turpa_1839"/>
<feature type="domain" description="PEGA" evidence="2">
    <location>
        <begin position="205"/>
        <end position="270"/>
    </location>
</feature>
<keyword evidence="1" id="KW-1133">Transmembrane helix</keyword>